<accession>A0A6J5M2T8</accession>
<dbReference type="EMBL" id="LR796647">
    <property type="protein sequence ID" value="CAB4156922.1"/>
    <property type="molecule type" value="Genomic_DNA"/>
</dbReference>
<dbReference type="Gene3D" id="3.60.20.10">
    <property type="entry name" value="Glutamine Phosphoribosylpyrophosphate, subunit 1, domain 1"/>
    <property type="match status" value="1"/>
</dbReference>
<dbReference type="GO" id="GO:0006508">
    <property type="term" value="P:proteolysis"/>
    <property type="evidence" value="ECO:0007669"/>
    <property type="project" value="UniProtKB-KW"/>
</dbReference>
<proteinExistence type="predicted"/>
<reference evidence="1" key="1">
    <citation type="submission" date="2020-04" db="EMBL/GenBank/DDBJ databases">
        <authorList>
            <person name="Chiriac C."/>
            <person name="Salcher M."/>
            <person name="Ghai R."/>
            <person name="Kavagutti S V."/>
        </authorList>
    </citation>
    <scope>NUCLEOTIDE SEQUENCE</scope>
</reference>
<evidence type="ECO:0000313" key="1">
    <source>
        <dbReference type="EMBL" id="CAB4139883.1"/>
    </source>
</evidence>
<dbReference type="EMBL" id="LR796366">
    <property type="protein sequence ID" value="CAB4139883.1"/>
    <property type="molecule type" value="Genomic_DNA"/>
</dbReference>
<organism evidence="1">
    <name type="scientific">uncultured Caudovirales phage</name>
    <dbReference type="NCBI Taxonomy" id="2100421"/>
    <lineage>
        <taxon>Viruses</taxon>
        <taxon>Duplodnaviria</taxon>
        <taxon>Heunggongvirae</taxon>
        <taxon>Uroviricota</taxon>
        <taxon>Caudoviricetes</taxon>
        <taxon>Peduoviridae</taxon>
        <taxon>Maltschvirus</taxon>
        <taxon>Maltschvirus maltsch</taxon>
    </lineage>
</organism>
<protein>
    <submittedName>
        <fullName evidence="1">HslV ATP-dependent protease HslVU (ClpYQ), peptidase subunit</fullName>
    </submittedName>
</protein>
<keyword evidence="1" id="KW-0645">Protease</keyword>
<dbReference type="InterPro" id="IPR029055">
    <property type="entry name" value="Ntn_hydrolases_N"/>
</dbReference>
<dbReference type="SUPFAM" id="SSF56235">
    <property type="entry name" value="N-terminal nucleophile aminohydrolases (Ntn hydrolases)"/>
    <property type="match status" value="1"/>
</dbReference>
<sequence length="194" mass="20781">MTTILAIQGDGWACIGSDTQWTDDYNRVGRMNQSKVITTGKYLIGVAGDTRGANVVQHAFTPPALPPKVNGAKLTKFMVSQFVPAYKECLETHGAGRPQYDDQPAQSANEILVVANGVVFQIDNDYGTETDTCNLYAIGSGAHYGLGALQAVVEKKKITVATVRPLMLKALTIAAKFDSGTGAPFHMFIQQAQA</sequence>
<dbReference type="GO" id="GO:0008233">
    <property type="term" value="F:peptidase activity"/>
    <property type="evidence" value="ECO:0007669"/>
    <property type="project" value="UniProtKB-KW"/>
</dbReference>
<gene>
    <name evidence="1" type="ORF">UFOVP355_38</name>
    <name evidence="2" type="ORF">UFOVP677_38</name>
</gene>
<name>A0A6J5M2T8_9CAUD</name>
<evidence type="ECO:0000313" key="2">
    <source>
        <dbReference type="EMBL" id="CAB4156922.1"/>
    </source>
</evidence>
<keyword evidence="1" id="KW-0378">Hydrolase</keyword>